<keyword evidence="1" id="KW-0805">Transcription regulation</keyword>
<dbReference type="GO" id="GO:0000976">
    <property type="term" value="F:transcription cis-regulatory region binding"/>
    <property type="evidence" value="ECO:0007669"/>
    <property type="project" value="TreeGrafter"/>
</dbReference>
<dbReference type="Pfam" id="PF12833">
    <property type="entry name" value="HTH_18"/>
    <property type="match status" value="1"/>
</dbReference>
<organism evidence="5 6">
    <name type="scientific">Thalassomonas viridans</name>
    <dbReference type="NCBI Taxonomy" id="137584"/>
    <lineage>
        <taxon>Bacteria</taxon>
        <taxon>Pseudomonadati</taxon>
        <taxon>Pseudomonadota</taxon>
        <taxon>Gammaproteobacteria</taxon>
        <taxon>Alteromonadales</taxon>
        <taxon>Colwelliaceae</taxon>
        <taxon>Thalassomonas</taxon>
    </lineage>
</organism>
<dbReference type="PROSITE" id="PS01124">
    <property type="entry name" value="HTH_ARAC_FAMILY_2"/>
    <property type="match status" value="1"/>
</dbReference>
<dbReference type="EMBL" id="CP059734">
    <property type="protein sequence ID" value="WDE08484.1"/>
    <property type="molecule type" value="Genomic_DNA"/>
</dbReference>
<evidence type="ECO:0000256" key="1">
    <source>
        <dbReference type="ARBA" id="ARBA00023015"/>
    </source>
</evidence>
<dbReference type="InterPro" id="IPR009057">
    <property type="entry name" value="Homeodomain-like_sf"/>
</dbReference>
<dbReference type="PANTHER" id="PTHR47894:SF1">
    <property type="entry name" value="HTH-TYPE TRANSCRIPTIONAL REGULATOR VQSM"/>
    <property type="match status" value="1"/>
</dbReference>
<evidence type="ECO:0000256" key="2">
    <source>
        <dbReference type="ARBA" id="ARBA00023125"/>
    </source>
</evidence>
<evidence type="ECO:0000313" key="5">
    <source>
        <dbReference type="EMBL" id="WDE08484.1"/>
    </source>
</evidence>
<reference evidence="5 6" key="2">
    <citation type="journal article" date="2022" name="Mar. Drugs">
        <title>Bioassay-Guided Fractionation Leads to the Detection of Cholic Acid Generated by the Rare Thalassomonas sp.</title>
        <authorList>
            <person name="Pheiffer F."/>
            <person name="Schneider Y.K."/>
            <person name="Hansen E.H."/>
            <person name="Andersen J.H."/>
            <person name="Isaksson J."/>
            <person name="Busche T."/>
            <person name="R C."/>
            <person name="Kalinowski J."/>
            <person name="Zyl L.V."/>
            <person name="Trindade M."/>
        </authorList>
    </citation>
    <scope>NUCLEOTIDE SEQUENCE [LARGE SCALE GENOMIC DNA]</scope>
    <source>
        <strain evidence="5 6">XOM25</strain>
    </source>
</reference>
<dbReference type="InterPro" id="IPR032687">
    <property type="entry name" value="AraC-type_N"/>
</dbReference>
<dbReference type="SUPFAM" id="SSF46689">
    <property type="entry name" value="Homeodomain-like"/>
    <property type="match status" value="1"/>
</dbReference>
<keyword evidence="6" id="KW-1185">Reference proteome</keyword>
<evidence type="ECO:0000256" key="3">
    <source>
        <dbReference type="ARBA" id="ARBA00023163"/>
    </source>
</evidence>
<evidence type="ECO:0000313" key="6">
    <source>
        <dbReference type="Proteomes" id="UP000032352"/>
    </source>
</evidence>
<dbReference type="RefSeq" id="WP_161797881.1">
    <property type="nucleotide sequence ID" value="NZ_CP059734.1"/>
</dbReference>
<keyword evidence="2" id="KW-0238">DNA-binding</keyword>
<name>A0AAE9Z988_9GAMM</name>
<evidence type="ECO:0000259" key="4">
    <source>
        <dbReference type="PROSITE" id="PS01124"/>
    </source>
</evidence>
<proteinExistence type="predicted"/>
<accession>A0AAE9Z988</accession>
<dbReference type="SMART" id="SM00342">
    <property type="entry name" value="HTH_ARAC"/>
    <property type="match status" value="1"/>
</dbReference>
<sequence length="333" mass="38252">MTKEITASSLYIRMLFRALNKFETDKDELKKICEINKVASDCKRAGITEISRIWECTAEILPCTHLGLFLGKNIHLVDYGVISFLWMNCENLKQALEYTCEFKCLLNENLEACLRREKDLYVYTLQEKHKQSGHIIDFDFSSILWMGRMLSKKEKEIYFHSIEFTSPPVGNKSHYEDFFSCPVSFNRENNLIRIPAAVLETPIYSPNLKFKPEMLSLVKGLLCDELGPGFLENVEQFINDSLSAGVRPSLGEISSFFAQSPSTFKRSLKEKGYSYSDICNKVVMQNAEKMLKSNAMTVFEIALSLDFSSSSAFHRAFKRWKGVTPREYVKNSC</sequence>
<gene>
    <name evidence="5" type="ORF">SG34_031675</name>
</gene>
<dbReference type="Pfam" id="PF12625">
    <property type="entry name" value="Arabinose_bd"/>
    <property type="match status" value="1"/>
</dbReference>
<feature type="domain" description="HTH araC/xylS-type" evidence="4">
    <location>
        <begin position="232"/>
        <end position="331"/>
    </location>
</feature>
<dbReference type="PANTHER" id="PTHR47894">
    <property type="entry name" value="HTH-TYPE TRANSCRIPTIONAL REGULATOR GADX"/>
    <property type="match status" value="1"/>
</dbReference>
<dbReference type="InterPro" id="IPR018060">
    <property type="entry name" value="HTH_AraC"/>
</dbReference>
<dbReference type="GO" id="GO:0003700">
    <property type="term" value="F:DNA-binding transcription factor activity"/>
    <property type="evidence" value="ECO:0007669"/>
    <property type="project" value="InterPro"/>
</dbReference>
<dbReference type="KEGG" id="tvd:SG34_031675"/>
<dbReference type="Gene3D" id="1.10.10.60">
    <property type="entry name" value="Homeodomain-like"/>
    <property type="match status" value="1"/>
</dbReference>
<protein>
    <submittedName>
        <fullName evidence="5">AraC family transcriptional regulator ligand-binding domain-containing protein</fullName>
    </submittedName>
</protein>
<dbReference type="Proteomes" id="UP000032352">
    <property type="component" value="Chromosome pTvir"/>
</dbReference>
<dbReference type="AlphaFoldDB" id="A0AAE9Z988"/>
<reference evidence="5 6" key="1">
    <citation type="journal article" date="2015" name="Genome Announc.">
        <title>Draft Genome Sequences of Marine Isolates of Thalassomonas viridans and Thalassomonas actiniarum.</title>
        <authorList>
            <person name="Olonade I."/>
            <person name="van Zyl L.J."/>
            <person name="Trindade M."/>
        </authorList>
    </citation>
    <scope>NUCLEOTIDE SEQUENCE [LARGE SCALE GENOMIC DNA]</scope>
    <source>
        <strain evidence="5 6">XOM25</strain>
    </source>
</reference>
<keyword evidence="3" id="KW-0804">Transcription</keyword>
<dbReference type="GO" id="GO:0005829">
    <property type="term" value="C:cytosol"/>
    <property type="evidence" value="ECO:0007669"/>
    <property type="project" value="TreeGrafter"/>
</dbReference>